<proteinExistence type="inferred from homology"/>
<dbReference type="PRINTS" id="PR00080">
    <property type="entry name" value="SDRFAMILY"/>
</dbReference>
<reference evidence="4 5" key="2">
    <citation type="journal article" date="2011" name="Mol. Biol. Evol.">
        <title>Unity in variety--the pan-genome of the Chlamydiae.</title>
        <authorList>
            <person name="Collingro A."/>
            <person name="Tischler P."/>
            <person name="Weinmaier T."/>
            <person name="Penz T."/>
            <person name="Heinz E."/>
            <person name="Brunham R.C."/>
            <person name="Read T.D."/>
            <person name="Bavoil P.M."/>
            <person name="Sachse K."/>
            <person name="Kahane S."/>
            <person name="Friedman M.G."/>
            <person name="Rattei T."/>
            <person name="Myers G.S."/>
            <person name="Horn M."/>
        </authorList>
    </citation>
    <scope>NUCLEOTIDE SEQUENCE [LARGE SCALE GENOMIC DNA]</scope>
    <source>
        <strain evidence="5">UV7</strain>
    </source>
</reference>
<keyword evidence="5" id="KW-1185">Reference proteome</keyword>
<dbReference type="HOGENOM" id="CLU_010194_2_1_0"/>
<evidence type="ECO:0000313" key="4">
    <source>
        <dbReference type="EMBL" id="CCB87363.1"/>
    </source>
</evidence>
<evidence type="ECO:0000313" key="5">
    <source>
        <dbReference type="Proteomes" id="UP000000495"/>
    </source>
</evidence>
<sequence>MTSIKFTKAFITGASSGIGEALCNLLANKGISLLLTGRNEGRLQHLQQALQHQVEVSFFVADLGMQEGRQLAIKKMHQEKPDLVVNNAGFGLYGEALTYETSEQMEIVNVNLLAPFELTLEAARTLISSRQRGVILNVSSAAAFDIFPTFTTYTATKTFINAFSQSLDFETQPYGVRVFASCPGMVSTSFAQRASGGELSSQLEDERLSMTSAYAAEQIWQQIEKEKIIHIFDWRYRVGIFLSHFFPQKWLAGYLKKRISARFPPRSFLSIHE</sequence>
<dbReference type="Pfam" id="PF00106">
    <property type="entry name" value="adh_short"/>
    <property type="match status" value="1"/>
</dbReference>
<accession>F8L239</accession>
<keyword evidence="2" id="KW-0560">Oxidoreductase</keyword>
<organism evidence="4 5">
    <name type="scientific">Parachlamydia acanthamoebae (strain UV7)</name>
    <dbReference type="NCBI Taxonomy" id="765952"/>
    <lineage>
        <taxon>Bacteria</taxon>
        <taxon>Pseudomonadati</taxon>
        <taxon>Chlamydiota</taxon>
        <taxon>Chlamydiia</taxon>
        <taxon>Parachlamydiales</taxon>
        <taxon>Parachlamydiaceae</taxon>
        <taxon>Parachlamydia</taxon>
    </lineage>
</organism>
<dbReference type="AlphaFoldDB" id="F8L239"/>
<protein>
    <submittedName>
        <fullName evidence="4">Uncharacterized protein</fullName>
    </submittedName>
</protein>
<dbReference type="EMBL" id="FR872580">
    <property type="protein sequence ID" value="CCB87363.1"/>
    <property type="molecule type" value="Genomic_DNA"/>
</dbReference>
<dbReference type="RefSeq" id="WP_013925554.1">
    <property type="nucleotide sequence ID" value="NC_015702.1"/>
</dbReference>
<dbReference type="InterPro" id="IPR036291">
    <property type="entry name" value="NAD(P)-bd_dom_sf"/>
</dbReference>
<dbReference type="GO" id="GO:0016491">
    <property type="term" value="F:oxidoreductase activity"/>
    <property type="evidence" value="ECO:0007669"/>
    <property type="project" value="UniProtKB-KW"/>
</dbReference>
<dbReference type="KEGG" id="puv:PUV_24130"/>
<evidence type="ECO:0000256" key="3">
    <source>
        <dbReference type="RuleBase" id="RU000363"/>
    </source>
</evidence>
<name>F8L239_PARAV</name>
<reference key="1">
    <citation type="journal article" date="2011" name="Mol. Biol. Evol.">
        <title>Unity in variety -- the pan-genome of the Chlamydiae.</title>
        <authorList>
            <person name="Collingro A."/>
            <person name="Tischler P."/>
            <person name="Weinmaier T."/>
            <person name="Penz T."/>
            <person name="Heinz E."/>
            <person name="Brunham R.C."/>
            <person name="Read T.D."/>
            <person name="Bavoil P.M."/>
            <person name="Sachse K."/>
            <person name="Kahane S."/>
            <person name="Friedman M.G."/>
            <person name="Rattei T."/>
            <person name="Myers G.S.A."/>
            <person name="Horn M."/>
        </authorList>
    </citation>
    <scope>NUCLEOTIDE SEQUENCE</scope>
    <source>
        <strain>UV7</strain>
    </source>
</reference>
<gene>
    <name evidence="4" type="ordered locus">PUV_24130</name>
</gene>
<dbReference type="eggNOG" id="COG0300">
    <property type="taxonomic scope" value="Bacteria"/>
</dbReference>
<dbReference type="InterPro" id="IPR002347">
    <property type="entry name" value="SDR_fam"/>
</dbReference>
<dbReference type="PIRSF" id="PIRSF000126">
    <property type="entry name" value="11-beta-HSD1"/>
    <property type="match status" value="1"/>
</dbReference>
<dbReference type="Gene3D" id="3.40.50.720">
    <property type="entry name" value="NAD(P)-binding Rossmann-like Domain"/>
    <property type="match status" value="1"/>
</dbReference>
<comment type="similarity">
    <text evidence="1 3">Belongs to the short-chain dehydrogenases/reductases (SDR) family.</text>
</comment>
<dbReference type="PANTHER" id="PTHR44196:SF2">
    <property type="entry name" value="SHORT-CHAIN DEHYDROGENASE-RELATED"/>
    <property type="match status" value="1"/>
</dbReference>
<evidence type="ECO:0000256" key="2">
    <source>
        <dbReference type="ARBA" id="ARBA00023002"/>
    </source>
</evidence>
<dbReference type="GO" id="GO:0016020">
    <property type="term" value="C:membrane"/>
    <property type="evidence" value="ECO:0007669"/>
    <property type="project" value="TreeGrafter"/>
</dbReference>
<dbReference type="OrthoDB" id="9808814at2"/>
<dbReference type="PRINTS" id="PR00081">
    <property type="entry name" value="GDHRDH"/>
</dbReference>
<dbReference type="PANTHER" id="PTHR44196">
    <property type="entry name" value="DEHYDROGENASE/REDUCTASE SDR FAMILY MEMBER 7B"/>
    <property type="match status" value="1"/>
</dbReference>
<dbReference type="STRING" id="765952.PUV_24130"/>
<evidence type="ECO:0000256" key="1">
    <source>
        <dbReference type="ARBA" id="ARBA00006484"/>
    </source>
</evidence>
<dbReference type="CDD" id="cd05233">
    <property type="entry name" value="SDR_c"/>
    <property type="match status" value="1"/>
</dbReference>
<dbReference type="Proteomes" id="UP000000495">
    <property type="component" value="Chromosome"/>
</dbReference>
<dbReference type="SUPFAM" id="SSF51735">
    <property type="entry name" value="NAD(P)-binding Rossmann-fold domains"/>
    <property type="match status" value="1"/>
</dbReference>